<feature type="compositionally biased region" description="Basic and acidic residues" evidence="2">
    <location>
        <begin position="340"/>
        <end position="400"/>
    </location>
</feature>
<dbReference type="InterPro" id="IPR012336">
    <property type="entry name" value="Thioredoxin-like_fold"/>
</dbReference>
<dbReference type="InterPro" id="IPR050931">
    <property type="entry name" value="Mito_Protein_Transport_Metaxin"/>
</dbReference>
<dbReference type="PANTHER" id="PTHR12289">
    <property type="entry name" value="METAXIN RELATED"/>
    <property type="match status" value="1"/>
</dbReference>
<dbReference type="EMBL" id="GDRN01036246">
    <property type="protein sequence ID" value="JAI67361.1"/>
    <property type="molecule type" value="Transcribed_RNA"/>
</dbReference>
<evidence type="ECO:0008006" key="6">
    <source>
        <dbReference type="Google" id="ProtNLM"/>
    </source>
</evidence>
<name>A0A0P4WS33_SCYOL</name>
<feature type="compositionally biased region" description="Basic and acidic residues" evidence="2">
    <location>
        <begin position="1"/>
        <end position="64"/>
    </location>
</feature>
<dbReference type="Gene3D" id="3.40.30.10">
    <property type="entry name" value="Glutaredoxin"/>
    <property type="match status" value="1"/>
</dbReference>
<dbReference type="SFLD" id="SFLDS00019">
    <property type="entry name" value="Glutathione_Transferase_(cytos"/>
    <property type="match status" value="1"/>
</dbReference>
<comment type="similarity">
    <text evidence="1">Belongs to the FAX family.</text>
</comment>
<dbReference type="SFLD" id="SFLDG01200">
    <property type="entry name" value="SUF1.1"/>
    <property type="match status" value="1"/>
</dbReference>
<feature type="domain" description="Metaxin glutathione S-transferase" evidence="3">
    <location>
        <begin position="250"/>
        <end position="314"/>
    </location>
</feature>
<dbReference type="CDD" id="cd03080">
    <property type="entry name" value="GST_N_Metaxin_like"/>
    <property type="match status" value="1"/>
</dbReference>
<proteinExistence type="inferred from homology"/>
<evidence type="ECO:0000256" key="2">
    <source>
        <dbReference type="SAM" id="MobiDB-lite"/>
    </source>
</evidence>
<dbReference type="InterPro" id="IPR033468">
    <property type="entry name" value="Metaxin_GST"/>
</dbReference>
<dbReference type="InterPro" id="IPR036282">
    <property type="entry name" value="Glutathione-S-Trfase_C_sf"/>
</dbReference>
<dbReference type="AlphaFoldDB" id="A0A0P4WS33"/>
<evidence type="ECO:0000256" key="1">
    <source>
        <dbReference type="ARBA" id="ARBA00006475"/>
    </source>
</evidence>
<evidence type="ECO:0000259" key="3">
    <source>
        <dbReference type="Pfam" id="PF17171"/>
    </source>
</evidence>
<evidence type="ECO:0000313" key="5">
    <source>
        <dbReference type="EMBL" id="JAI67361.1"/>
    </source>
</evidence>
<feature type="domain" description="Thioredoxin-like fold" evidence="4">
    <location>
        <begin position="96"/>
        <end position="191"/>
    </location>
</feature>
<dbReference type="SUPFAM" id="SSF52833">
    <property type="entry name" value="Thioredoxin-like"/>
    <property type="match status" value="1"/>
</dbReference>
<accession>A0A0P4WS33</accession>
<dbReference type="Pfam" id="PF17172">
    <property type="entry name" value="GST_N_4"/>
    <property type="match status" value="1"/>
</dbReference>
<sequence>MTTETETKPVEQTEEKKEEVKEEVKKEEAETNNAEEKADDKAEKADKEKKEEEKKDVKAKKEPAAPKPAVHKLDFNKDVVYLYQFTRTPVLPSLSPYCLKVETWLRIADLKYENVDHKMKYKSKKGQLPFVEVNGEEIADSAIIIKELGTRYNKDLDASLTAEQRNVAHATISMIENHFAWVVKSFIYNNSDSFTEDFKLNLKNMYMVQRTLPAIINNFLFKRKLKAAAKKVRAHGIGVHKPEEIEEFGHNDLMVLSDLLGDKPFFFGDDPTTLDVVAFANLAQVAFMDKEVSYSLRDWMTENCANLVEFCNRVKERAFPDWEEMCTTLDLNSHLPKPPPTEEKAEEPATEKEEKTKEEEKKDEKEKDDTEKEKAQKDEKEGEKEDNKKTEEKEKEEEKK</sequence>
<dbReference type="CDD" id="cd03193">
    <property type="entry name" value="GST_C_Metaxin"/>
    <property type="match status" value="1"/>
</dbReference>
<dbReference type="Gene3D" id="1.20.1050.10">
    <property type="match status" value="1"/>
</dbReference>
<feature type="region of interest" description="Disordered" evidence="2">
    <location>
        <begin position="330"/>
        <end position="400"/>
    </location>
</feature>
<dbReference type="InterPro" id="IPR036249">
    <property type="entry name" value="Thioredoxin-like_sf"/>
</dbReference>
<feature type="region of interest" description="Disordered" evidence="2">
    <location>
        <begin position="1"/>
        <end position="69"/>
    </location>
</feature>
<dbReference type="Pfam" id="PF17171">
    <property type="entry name" value="GST_C_6"/>
    <property type="match status" value="1"/>
</dbReference>
<dbReference type="InterPro" id="IPR040079">
    <property type="entry name" value="Glutathione_S-Trfase"/>
</dbReference>
<organism evidence="5">
    <name type="scientific">Scylla olivacea</name>
    <name type="common">Orange mud crab</name>
    <name type="synonym">Cancer olivacea</name>
    <dbReference type="NCBI Taxonomy" id="85551"/>
    <lineage>
        <taxon>Eukaryota</taxon>
        <taxon>Metazoa</taxon>
        <taxon>Ecdysozoa</taxon>
        <taxon>Arthropoda</taxon>
        <taxon>Crustacea</taxon>
        <taxon>Multicrustacea</taxon>
        <taxon>Malacostraca</taxon>
        <taxon>Eumalacostraca</taxon>
        <taxon>Eucarida</taxon>
        <taxon>Decapoda</taxon>
        <taxon>Pleocyemata</taxon>
        <taxon>Brachyura</taxon>
        <taxon>Eubrachyura</taxon>
        <taxon>Portunoidea</taxon>
        <taxon>Portunidae</taxon>
        <taxon>Portuninae</taxon>
        <taxon>Scylla</taxon>
    </lineage>
</organism>
<dbReference type="InterPro" id="IPR026928">
    <property type="entry name" value="FAX/IsoI-like"/>
</dbReference>
<evidence type="ECO:0000259" key="4">
    <source>
        <dbReference type="Pfam" id="PF17172"/>
    </source>
</evidence>
<dbReference type="GO" id="GO:0005737">
    <property type="term" value="C:cytoplasm"/>
    <property type="evidence" value="ECO:0007669"/>
    <property type="project" value="TreeGrafter"/>
</dbReference>
<dbReference type="SUPFAM" id="SSF47616">
    <property type="entry name" value="GST C-terminal domain-like"/>
    <property type="match status" value="1"/>
</dbReference>
<dbReference type="SFLD" id="SFLDG01180">
    <property type="entry name" value="SUF1"/>
    <property type="match status" value="1"/>
</dbReference>
<dbReference type="PANTHER" id="PTHR12289:SF41">
    <property type="entry name" value="FAILED AXON CONNECTIONS-RELATED"/>
    <property type="match status" value="1"/>
</dbReference>
<reference evidence="5" key="1">
    <citation type="submission" date="2015-09" db="EMBL/GenBank/DDBJ databases">
        <title>Scylla olivacea transcriptome.</title>
        <authorList>
            <person name="Ikhwanuddin M."/>
        </authorList>
    </citation>
    <scope>NUCLEOTIDE SEQUENCE</scope>
</reference>
<protein>
    <recommendedName>
        <fullName evidence="6">Failed axon connections</fullName>
    </recommendedName>
</protein>